<reference evidence="8 9" key="1">
    <citation type="submission" date="2019-01" db="EMBL/GenBank/DDBJ databases">
        <title>Litorilituus lipolytica sp. nov., isolated from intertidal sand of the Yellow Sea in China.</title>
        <authorList>
            <person name="Liu A."/>
        </authorList>
    </citation>
    <scope>NUCLEOTIDE SEQUENCE [LARGE SCALE GENOMIC DNA]</scope>
    <source>
        <strain evidence="8 9">RZ04</strain>
    </source>
</reference>
<feature type="compositionally biased region" description="Low complexity" evidence="6">
    <location>
        <begin position="372"/>
        <end position="381"/>
    </location>
</feature>
<dbReference type="PROSITE" id="PS52015">
    <property type="entry name" value="TONB_CTD"/>
    <property type="match status" value="1"/>
</dbReference>
<comment type="caution">
    <text evidence="8">The sequence shown here is derived from an EMBL/GenBank/DDBJ whole genome shotgun (WGS) entry which is preliminary data.</text>
</comment>
<dbReference type="Gene3D" id="3.30.1150.10">
    <property type="match status" value="1"/>
</dbReference>
<evidence type="ECO:0000256" key="3">
    <source>
        <dbReference type="ARBA" id="ARBA00022989"/>
    </source>
</evidence>
<keyword evidence="5" id="KW-0653">Protein transport</keyword>
<dbReference type="Gene3D" id="3.30.2010.10">
    <property type="entry name" value="Metalloproteases ('zincins'), catalytic domain"/>
    <property type="match status" value="1"/>
</dbReference>
<evidence type="ECO:0000256" key="6">
    <source>
        <dbReference type="SAM" id="MobiDB-lite"/>
    </source>
</evidence>
<keyword evidence="5" id="KW-1003">Cell membrane</keyword>
<protein>
    <recommendedName>
        <fullName evidence="5">Protein TonB</fullName>
    </recommendedName>
</protein>
<feature type="transmembrane region" description="Helical" evidence="5">
    <location>
        <begin position="12"/>
        <end position="36"/>
    </location>
</feature>
<gene>
    <name evidence="8" type="ORF">EPA86_04160</name>
</gene>
<dbReference type="Proteomes" id="UP000315303">
    <property type="component" value="Unassembled WGS sequence"/>
</dbReference>
<proteinExistence type="inferred from homology"/>
<dbReference type="EMBL" id="SAWY01000007">
    <property type="protein sequence ID" value="TPH17750.1"/>
    <property type="molecule type" value="Genomic_DNA"/>
</dbReference>
<dbReference type="PANTHER" id="PTHR34978">
    <property type="entry name" value="POSSIBLE SENSOR-TRANSDUCER PROTEIN BLAR"/>
    <property type="match status" value="1"/>
</dbReference>
<accession>A0A502L188</accession>
<sequence>MLEHLLTTPYFYSLALTLLHFLWQGALVAIALKTALLVIDKSKSQLRYALSASAMLANLVLAITTFIIVFPDDAIMQTSGSSPLALTTLVNELTQENTLLNYQELLPSLVAHSLPYISLLWMVCVFSLAAKLLIEMRNVNKLPASGSIMPEQALLDRFSELAQQINLKKTPKLLISLKIDVPMAIGWLKPVVLIPASMVSGLNAAQLEMLMLHELAHIRRHDYLVNLIQTIIELLFFFHPGVSWIAKQMRNEREYCSDDIAVQHCGDPIAYAHTLADTASLCANRHHHTIPSMAMAASGGDLKQRVLRLVGHHCAPSNDVSKWFAGISIFFAVMFIMSNKLLTFPYAQKWTNEFPWNNPSNTPVQAKKSNKNKSSNSLSNSTALADDSIAQQLLANQQEEQPASKFVKEYTIFNDNKLAEVAVTEQPSQTNIQQTIKEPISKQESLVNEAAPRRQAHTKDYATDVLTTETSAKRLIETASNTSPVNVKLEPTAAHVVTADANQQADLTSESLTTKSVKQTNFSGADASLSHKKLLTPPVNKSIELTDNSPSRIELALSSEQDLARNSSFKNPYQAQIAELAAEPMTTPRNDIFEELAQLESLPTSRPTLSVEQVKKPIWYEAEQIKTAEPVYPSLAKRKGIEVEVKVNFTIDKQGNVKNISFVQQNRVNYFKNSIRAAIKKWRFLPAKVGDKPVESQMSKIFSFSLQG</sequence>
<evidence type="ECO:0000256" key="2">
    <source>
        <dbReference type="ARBA" id="ARBA00022692"/>
    </source>
</evidence>
<name>A0A502L188_9GAMM</name>
<comment type="function">
    <text evidence="5">Interacts with outer membrane receptor proteins that carry out high-affinity binding and energy dependent uptake into the periplasmic space of specific substrates. It could act to transduce energy from the cytoplasmic membrane to specific energy-requiring processes in the outer membrane, resulting in the release into the periplasm of ligands bound by these outer membrane proteins.</text>
</comment>
<dbReference type="GO" id="GO:0005886">
    <property type="term" value="C:plasma membrane"/>
    <property type="evidence" value="ECO:0007669"/>
    <property type="project" value="UniProtKB-SubCell"/>
</dbReference>
<evidence type="ECO:0000256" key="4">
    <source>
        <dbReference type="ARBA" id="ARBA00023136"/>
    </source>
</evidence>
<keyword evidence="4 5" id="KW-0472">Membrane</keyword>
<feature type="region of interest" description="Disordered" evidence="6">
    <location>
        <begin position="356"/>
        <end position="381"/>
    </location>
</feature>
<evidence type="ECO:0000256" key="5">
    <source>
        <dbReference type="RuleBase" id="RU362123"/>
    </source>
</evidence>
<keyword evidence="2 5" id="KW-0812">Transmembrane</keyword>
<comment type="subcellular location">
    <subcellularLocation>
        <location evidence="5">Cell inner membrane</location>
        <topology evidence="5">Single-pass membrane protein</topology>
        <orientation evidence="5">Periplasmic side</orientation>
    </subcellularLocation>
    <subcellularLocation>
        <location evidence="1">Membrane</location>
        <topology evidence="1">Single-pass membrane protein</topology>
    </subcellularLocation>
</comment>
<evidence type="ECO:0000313" key="8">
    <source>
        <dbReference type="EMBL" id="TPH17750.1"/>
    </source>
</evidence>
<dbReference type="Pfam" id="PF03544">
    <property type="entry name" value="TonB_C"/>
    <property type="match status" value="1"/>
</dbReference>
<feature type="transmembrane region" description="Helical" evidence="5">
    <location>
        <begin position="114"/>
        <end position="134"/>
    </location>
</feature>
<dbReference type="InterPro" id="IPR037682">
    <property type="entry name" value="TonB_C"/>
</dbReference>
<keyword evidence="5" id="KW-0735">Signal-anchor</keyword>
<dbReference type="GO" id="GO:0015891">
    <property type="term" value="P:siderophore transport"/>
    <property type="evidence" value="ECO:0007669"/>
    <property type="project" value="InterPro"/>
</dbReference>
<dbReference type="GO" id="GO:0030288">
    <property type="term" value="C:outer membrane-bounded periplasmic space"/>
    <property type="evidence" value="ECO:0007669"/>
    <property type="project" value="InterPro"/>
</dbReference>
<dbReference type="Pfam" id="PF05569">
    <property type="entry name" value="Peptidase_M56"/>
    <property type="match status" value="1"/>
</dbReference>
<dbReference type="InterPro" id="IPR052173">
    <property type="entry name" value="Beta-lactam_resp_regulator"/>
</dbReference>
<dbReference type="InterPro" id="IPR008756">
    <property type="entry name" value="Peptidase_M56"/>
</dbReference>
<feature type="domain" description="TonB C-terminal" evidence="7">
    <location>
        <begin position="617"/>
        <end position="708"/>
    </location>
</feature>
<comment type="similarity">
    <text evidence="5">Belongs to the TonB family.</text>
</comment>
<dbReference type="OrthoDB" id="15218at2"/>
<feature type="transmembrane region" description="Helical" evidence="5">
    <location>
        <begin position="223"/>
        <end position="245"/>
    </location>
</feature>
<keyword evidence="9" id="KW-1185">Reference proteome</keyword>
<dbReference type="InterPro" id="IPR006260">
    <property type="entry name" value="TonB/TolA_C"/>
</dbReference>
<dbReference type="CDD" id="cd07341">
    <property type="entry name" value="M56_BlaR1_MecR1_like"/>
    <property type="match status" value="1"/>
</dbReference>
<evidence type="ECO:0000313" key="9">
    <source>
        <dbReference type="Proteomes" id="UP000315303"/>
    </source>
</evidence>
<comment type="caution">
    <text evidence="5">Lacks conserved residue(s) required for the propagation of feature annotation.</text>
</comment>
<feature type="transmembrane region" description="Helical" evidence="5">
    <location>
        <begin position="48"/>
        <end position="70"/>
    </location>
</feature>
<dbReference type="GO" id="GO:0055085">
    <property type="term" value="P:transmembrane transport"/>
    <property type="evidence" value="ECO:0007669"/>
    <property type="project" value="InterPro"/>
</dbReference>
<dbReference type="RefSeq" id="WP_140602157.1">
    <property type="nucleotide sequence ID" value="NZ_SAWY01000007.1"/>
</dbReference>
<keyword evidence="5" id="KW-0813">Transport</keyword>
<keyword evidence="3 5" id="KW-1133">Transmembrane helix</keyword>
<evidence type="ECO:0000259" key="7">
    <source>
        <dbReference type="PROSITE" id="PS52015"/>
    </source>
</evidence>
<evidence type="ECO:0000256" key="1">
    <source>
        <dbReference type="ARBA" id="ARBA00004167"/>
    </source>
</evidence>
<dbReference type="NCBIfam" id="TIGR01352">
    <property type="entry name" value="tonB_Cterm"/>
    <property type="match status" value="1"/>
</dbReference>
<organism evidence="8 9">
    <name type="scientific">Litorilituus lipolyticus</name>
    <dbReference type="NCBI Taxonomy" id="2491017"/>
    <lineage>
        <taxon>Bacteria</taxon>
        <taxon>Pseudomonadati</taxon>
        <taxon>Pseudomonadota</taxon>
        <taxon>Gammaproteobacteria</taxon>
        <taxon>Alteromonadales</taxon>
        <taxon>Colwelliaceae</taxon>
        <taxon>Litorilituus</taxon>
    </lineage>
</organism>
<dbReference type="SUPFAM" id="SSF74653">
    <property type="entry name" value="TolA/TonB C-terminal domain"/>
    <property type="match status" value="1"/>
</dbReference>
<dbReference type="GO" id="GO:0015031">
    <property type="term" value="P:protein transport"/>
    <property type="evidence" value="ECO:0007669"/>
    <property type="project" value="UniProtKB-UniRule"/>
</dbReference>
<dbReference type="PRINTS" id="PR01374">
    <property type="entry name" value="TONBPROTEIN"/>
</dbReference>
<dbReference type="GO" id="GO:0031992">
    <property type="term" value="F:energy transducer activity"/>
    <property type="evidence" value="ECO:0007669"/>
    <property type="project" value="InterPro"/>
</dbReference>
<keyword evidence="5" id="KW-0997">Cell inner membrane</keyword>
<dbReference type="PANTHER" id="PTHR34978:SF3">
    <property type="entry name" value="SLR0241 PROTEIN"/>
    <property type="match status" value="1"/>
</dbReference>
<dbReference type="InterPro" id="IPR003538">
    <property type="entry name" value="TonB"/>
</dbReference>
<dbReference type="AlphaFoldDB" id="A0A502L188"/>